<protein>
    <recommendedName>
        <fullName evidence="4">Lipoprotein</fullName>
    </recommendedName>
</protein>
<feature type="transmembrane region" description="Helical" evidence="1">
    <location>
        <begin position="12"/>
        <end position="31"/>
    </location>
</feature>
<dbReference type="EMBL" id="LPIX01000085">
    <property type="protein sequence ID" value="KWD97059.1"/>
    <property type="molecule type" value="Genomic_DNA"/>
</dbReference>
<keyword evidence="1" id="KW-0472">Membrane</keyword>
<keyword evidence="1" id="KW-0812">Transmembrane</keyword>
<dbReference type="Proteomes" id="UP000062998">
    <property type="component" value="Unassembled WGS sequence"/>
</dbReference>
<sequence length="84" mass="8881">MDNLKRWLWDHAIVIGSMLVIVGCLASLHFLKRETDGASASATNCTIDHSGVEPAADGNLVVKKGTRIACDGVPGRGTAYQVSN</sequence>
<dbReference type="RefSeq" id="WP_060326377.1">
    <property type="nucleotide sequence ID" value="NZ_LPIU01000032.1"/>
</dbReference>
<dbReference type="PROSITE" id="PS51257">
    <property type="entry name" value="PROKAR_LIPOPROTEIN"/>
    <property type="match status" value="1"/>
</dbReference>
<gene>
    <name evidence="2" type="ORF">WL73_21685</name>
</gene>
<name>A0A125G6T4_9BURK</name>
<evidence type="ECO:0008006" key="4">
    <source>
        <dbReference type="Google" id="ProtNLM"/>
    </source>
</evidence>
<accession>A0A125G6T4</accession>
<comment type="caution">
    <text evidence="2">The sequence shown here is derived from an EMBL/GenBank/DDBJ whole genome shotgun (WGS) entry which is preliminary data.</text>
</comment>
<evidence type="ECO:0000313" key="3">
    <source>
        <dbReference type="Proteomes" id="UP000062998"/>
    </source>
</evidence>
<keyword evidence="1" id="KW-1133">Transmembrane helix</keyword>
<evidence type="ECO:0000256" key="1">
    <source>
        <dbReference type="SAM" id="Phobius"/>
    </source>
</evidence>
<organism evidence="2 3">
    <name type="scientific">Burkholderia ubonensis</name>
    <dbReference type="NCBI Taxonomy" id="101571"/>
    <lineage>
        <taxon>Bacteria</taxon>
        <taxon>Pseudomonadati</taxon>
        <taxon>Pseudomonadota</taxon>
        <taxon>Betaproteobacteria</taxon>
        <taxon>Burkholderiales</taxon>
        <taxon>Burkholderiaceae</taxon>
        <taxon>Burkholderia</taxon>
        <taxon>Burkholderia cepacia complex</taxon>
    </lineage>
</organism>
<reference evidence="2 3" key="1">
    <citation type="submission" date="2015-11" db="EMBL/GenBank/DDBJ databases">
        <title>Expanding the genomic diversity of Burkholderia species for the development of highly accurate diagnostics.</title>
        <authorList>
            <person name="Sahl J."/>
            <person name="Keim P."/>
            <person name="Wagner D."/>
        </authorList>
    </citation>
    <scope>NUCLEOTIDE SEQUENCE [LARGE SCALE GENOMIC DNA]</scope>
    <source>
        <strain evidence="2 3">MSMB2167WGS</strain>
    </source>
</reference>
<proteinExistence type="predicted"/>
<evidence type="ECO:0000313" key="2">
    <source>
        <dbReference type="EMBL" id="KWD97059.1"/>
    </source>
</evidence>
<dbReference type="AlphaFoldDB" id="A0A125G6T4"/>